<organism evidence="3 4">
    <name type="scientific">Limulus polyphemus</name>
    <name type="common">Atlantic horseshoe crab</name>
    <dbReference type="NCBI Taxonomy" id="6850"/>
    <lineage>
        <taxon>Eukaryota</taxon>
        <taxon>Metazoa</taxon>
        <taxon>Ecdysozoa</taxon>
        <taxon>Arthropoda</taxon>
        <taxon>Chelicerata</taxon>
        <taxon>Merostomata</taxon>
        <taxon>Xiphosura</taxon>
        <taxon>Limulidae</taxon>
        <taxon>Limulus</taxon>
    </lineage>
</organism>
<keyword evidence="1" id="KW-0963">Cytoplasm</keyword>
<keyword evidence="1" id="KW-0694">RNA-binding</keyword>
<keyword evidence="1" id="KW-0820">tRNA-binding</keyword>
<keyword evidence="1" id="KW-0539">Nucleus</keyword>
<evidence type="ECO:0000313" key="3">
    <source>
        <dbReference type="Proteomes" id="UP000694941"/>
    </source>
</evidence>
<dbReference type="PANTHER" id="PTHR15952:SF11">
    <property type="entry name" value="EXPORTIN-T"/>
    <property type="match status" value="1"/>
</dbReference>
<feature type="domain" description="Exportin-T C-terminal" evidence="2">
    <location>
        <begin position="10"/>
        <end position="654"/>
    </location>
</feature>
<dbReference type="InterPro" id="IPR045546">
    <property type="entry name" value="Exportin-T_C"/>
</dbReference>
<evidence type="ECO:0000313" key="4">
    <source>
        <dbReference type="RefSeq" id="XP_022256433.1"/>
    </source>
</evidence>
<comment type="subcellular location">
    <subcellularLocation>
        <location evidence="1">Nucleus</location>
    </subcellularLocation>
    <subcellularLocation>
        <location evidence="1">Cytoplasm</location>
    </subcellularLocation>
    <text evidence="1">Shuttles between the nucleus and the cytoplasm.</text>
</comment>
<evidence type="ECO:0000259" key="2">
    <source>
        <dbReference type="Pfam" id="PF19282"/>
    </source>
</evidence>
<dbReference type="InterPro" id="IPR016024">
    <property type="entry name" value="ARM-type_fold"/>
</dbReference>
<dbReference type="InterPro" id="IPR011989">
    <property type="entry name" value="ARM-like"/>
</dbReference>
<gene>
    <name evidence="4" type="primary">LOC106472125</name>
</gene>
<dbReference type="PANTHER" id="PTHR15952">
    <property type="entry name" value="EXPORTIN-T/LOS1"/>
    <property type="match status" value="1"/>
</dbReference>
<comment type="function">
    <text evidence="1">tRNA nucleus export receptor which facilitates tRNA translocation across the nuclear pore complex.</text>
</comment>
<protein>
    <recommendedName>
        <fullName evidence="1">Exportin-T</fullName>
    </recommendedName>
    <alternativeName>
        <fullName evidence="1">Exportin(tRNA)</fullName>
    </alternativeName>
    <alternativeName>
        <fullName evidence="1">tRNA exportin</fullName>
    </alternativeName>
</protein>
<dbReference type="InterPro" id="IPR040017">
    <property type="entry name" value="XPOT"/>
</dbReference>
<reference evidence="4" key="1">
    <citation type="submission" date="2025-08" db="UniProtKB">
        <authorList>
            <consortium name="RefSeq"/>
        </authorList>
    </citation>
    <scope>IDENTIFICATION</scope>
    <source>
        <tissue evidence="4">Muscle</tissue>
    </source>
</reference>
<comment type="similarity">
    <text evidence="1">Belongs to the exportin family.</text>
</comment>
<dbReference type="RefSeq" id="XP_022256433.1">
    <property type="nucleotide sequence ID" value="XM_022400725.1"/>
</dbReference>
<dbReference type="Gene3D" id="1.25.10.10">
    <property type="entry name" value="Leucine-rich Repeat Variant"/>
    <property type="match status" value="1"/>
</dbReference>
<dbReference type="Pfam" id="PF19282">
    <property type="entry name" value="Exportin-T"/>
    <property type="match status" value="1"/>
</dbReference>
<proteinExistence type="inferred from homology"/>
<dbReference type="SUPFAM" id="SSF48371">
    <property type="entry name" value="ARM repeat"/>
    <property type="match status" value="1"/>
</dbReference>
<name>A0ABM1TKM7_LIMPO</name>
<keyword evidence="3" id="KW-1185">Reference proteome</keyword>
<keyword evidence="1" id="KW-0813">Transport</keyword>
<dbReference type="GeneID" id="106472125"/>
<dbReference type="Proteomes" id="UP000694941">
    <property type="component" value="Unplaced"/>
</dbReference>
<accession>A0ABM1TKM7</accession>
<evidence type="ECO:0000256" key="1">
    <source>
        <dbReference type="RuleBase" id="RU366037"/>
    </source>
</evidence>
<sequence length="656" mass="74883">MSVCNPEQLATTQKAVENKVALLFQFLSHKDNDVSLGVCDFAREYVQFLKQQSSVGAYRFAGKSNAEAMLCIIIKKYKYNDSYNFDHQGEAEISFDDYRKSLKVLFDNLAQLDYELVLCTTKAMITITLQQWKNLPFQEVEVALTFLYLLGEAVPASHGNHFVGDGDKPSSMTELLRLLVTSNVSTYGHTAVTLQFFETVVRYEKFFGLEPHHIPDILVAFMDERGLHNRNSRLRSRICYLFSRFIKCLKLHIQGYTEDILKQVQDLLLLAPPENGFSTMLLIPEDQLFLYEASAILVVSSQFEAQHKKLLLKNLLSPVMAKFETLLQQLQMETDKNRSRAVAECMSHAIACTSRTSKAFSNQQTMKTTGVVQVYTDTLKVFLRALEIPHERSVLQTAVRQFLHRMVICLEEEVLPFIPLAAEWLVKDADCHSIQEFIPLINQIIGKFKKNIVSFLQRIFIPLVTAIFNALAVPIDENDQEAQRERQVLQRSYFLFIAAIVTNNITEVLASQDMQSMEQVLQTIIQGAVDFPDPVAQKTCFSILRKMVEFWGGPDGEAGFVEFMYKSIIPACFVAPLKETFDLTDAQTILALSESALCLRTIYEKRGDEFANYLLTQYLPTLNIVPERITDYCQALKSEPKVFKSYLRIFFQQAKS</sequence>